<protein>
    <submittedName>
        <fullName evidence="3">Fungal lipase-like domain-containing protein</fullName>
    </submittedName>
</protein>
<evidence type="ECO:0000259" key="2">
    <source>
        <dbReference type="Pfam" id="PF01764"/>
    </source>
</evidence>
<gene>
    <name evidence="3" type="ORF">MFIFM68171_05010</name>
</gene>
<feature type="region of interest" description="Disordered" evidence="1">
    <location>
        <begin position="1"/>
        <end position="52"/>
    </location>
</feature>
<accession>A0ABQ0GAT2</accession>
<dbReference type="PANTHER" id="PTHR46023:SF6">
    <property type="entry name" value="LIPASE CLASS 3 FAMILY PROTEIN"/>
    <property type="match status" value="1"/>
</dbReference>
<dbReference type="RefSeq" id="XP_070916531.1">
    <property type="nucleotide sequence ID" value="XM_071060430.1"/>
</dbReference>
<dbReference type="EMBL" id="BAAFSV010000002">
    <property type="protein sequence ID" value="GAB1314800.1"/>
    <property type="molecule type" value="Genomic_DNA"/>
</dbReference>
<feature type="compositionally biased region" description="Low complexity" evidence="1">
    <location>
        <begin position="507"/>
        <end position="526"/>
    </location>
</feature>
<feature type="compositionally biased region" description="Pro residues" evidence="1">
    <location>
        <begin position="33"/>
        <end position="43"/>
    </location>
</feature>
<dbReference type="Pfam" id="PF01764">
    <property type="entry name" value="Lipase_3"/>
    <property type="match status" value="1"/>
</dbReference>
<proteinExistence type="predicted"/>
<dbReference type="PANTHER" id="PTHR46023">
    <property type="entry name" value="LIPASE CLASS 3 PROTEIN-LIKE"/>
    <property type="match status" value="1"/>
</dbReference>
<feature type="compositionally biased region" description="Basic residues" evidence="1">
    <location>
        <begin position="1"/>
        <end position="11"/>
    </location>
</feature>
<feature type="domain" description="Fungal lipase-type" evidence="2">
    <location>
        <begin position="312"/>
        <end position="465"/>
    </location>
</feature>
<evidence type="ECO:0000313" key="4">
    <source>
        <dbReference type="Proteomes" id="UP001628179"/>
    </source>
</evidence>
<sequence length="613" mass="66757">MWWFTKTKKVKKESPKPAPKEHKRASPQHRLLLPPPPPPPPPTNSYHDSISFQPAGLLPPPSGWNGIPQPARTFTPIVVNQHHYYLGGSTPSHIPEPSRTSSSSLGKLKLGSAVDLAKEMSQGTCIPQLIDDTLTLWQGCGGGQLVNQGALLMDEISNRLDDVLTMIDRGHCNGKERDILAWQPTQSPSYPPPHPSPSEAPVRERNIPKPSRKSHGKGHPKGQTTAAATVVSGSVFSRVELYANSRLPMNLPPLKLYIPTYPLLCLAAQYSEHVYERPKGAERDAHVDADWRMGTKAMVIKSVPMDYMNTIVFAIRGTATFMDWAVNLNMEPTSPAGFLDDTGNLCHAGFLSVARKMVTPVARRLRQLLEEDPGRASYSLLITGHSAGGAVASLLYSHMLSTSKSAESELNTVAGCFKRIHCITFGTPPVSLIPLAKPDDYVRRPQLRKSLFLSFVNEGDPVPRADKAYVKSLLELFVAPAPRPGSVKAESSDGSGKKGRKGDKAPSKTSSRSSTISSSSSKTRSSGPVWKVPPSTLSCAGRIVVLRSGDPKARLRRRKTTVEERLHEGVVAQIATDEQLREVVWGDPVSHMMRLYAGRIETLAVGAVTGKGY</sequence>
<feature type="compositionally biased region" description="Pro residues" evidence="1">
    <location>
        <begin position="189"/>
        <end position="198"/>
    </location>
</feature>
<reference evidence="3 4" key="1">
    <citation type="submission" date="2024-09" db="EMBL/GenBank/DDBJ databases">
        <title>Itraconazole resistance in Madurella fahalii resulting from another homologue of gene encoding cytochrome P450 14-alpha sterol demethylase (CYP51).</title>
        <authorList>
            <person name="Yoshioka I."/>
            <person name="Fahal A.H."/>
            <person name="Kaneko S."/>
            <person name="Yaguchi T."/>
        </authorList>
    </citation>
    <scope>NUCLEOTIDE SEQUENCE [LARGE SCALE GENOMIC DNA]</scope>
    <source>
        <strain evidence="3 4">IFM 68171</strain>
    </source>
</reference>
<dbReference type="GeneID" id="98175753"/>
<evidence type="ECO:0000313" key="3">
    <source>
        <dbReference type="EMBL" id="GAB1314800.1"/>
    </source>
</evidence>
<dbReference type="Gene3D" id="3.40.50.1820">
    <property type="entry name" value="alpha/beta hydrolase"/>
    <property type="match status" value="1"/>
</dbReference>
<dbReference type="InterPro" id="IPR002921">
    <property type="entry name" value="Fungal_lipase-type"/>
</dbReference>
<feature type="region of interest" description="Disordered" evidence="1">
    <location>
        <begin position="183"/>
        <end position="226"/>
    </location>
</feature>
<comment type="caution">
    <text evidence="3">The sequence shown here is derived from an EMBL/GenBank/DDBJ whole genome shotgun (WGS) entry which is preliminary data.</text>
</comment>
<dbReference type="SUPFAM" id="SSF53474">
    <property type="entry name" value="alpha/beta-Hydrolases"/>
    <property type="match status" value="1"/>
</dbReference>
<feature type="compositionally biased region" description="Basic residues" evidence="1">
    <location>
        <begin position="210"/>
        <end position="220"/>
    </location>
</feature>
<evidence type="ECO:0000256" key="1">
    <source>
        <dbReference type="SAM" id="MobiDB-lite"/>
    </source>
</evidence>
<feature type="region of interest" description="Disordered" evidence="1">
    <location>
        <begin position="484"/>
        <end position="533"/>
    </location>
</feature>
<dbReference type="CDD" id="cd00519">
    <property type="entry name" value="Lipase_3"/>
    <property type="match status" value="1"/>
</dbReference>
<name>A0ABQ0GAT2_9PEZI</name>
<organism evidence="3 4">
    <name type="scientific">Madurella fahalii</name>
    <dbReference type="NCBI Taxonomy" id="1157608"/>
    <lineage>
        <taxon>Eukaryota</taxon>
        <taxon>Fungi</taxon>
        <taxon>Dikarya</taxon>
        <taxon>Ascomycota</taxon>
        <taxon>Pezizomycotina</taxon>
        <taxon>Sordariomycetes</taxon>
        <taxon>Sordariomycetidae</taxon>
        <taxon>Sordariales</taxon>
        <taxon>Sordariales incertae sedis</taxon>
        <taxon>Madurella</taxon>
    </lineage>
</organism>
<dbReference type="Proteomes" id="UP001628179">
    <property type="component" value="Unassembled WGS sequence"/>
</dbReference>
<keyword evidence="4" id="KW-1185">Reference proteome</keyword>
<dbReference type="InterPro" id="IPR029058">
    <property type="entry name" value="AB_hydrolase_fold"/>
</dbReference>